<dbReference type="Proteomes" id="UP001152795">
    <property type="component" value="Unassembled WGS sequence"/>
</dbReference>
<gene>
    <name evidence="2" type="ORF">PACLA_8A053390</name>
</gene>
<name>A0A6S7I3T2_PARCT</name>
<feature type="compositionally biased region" description="Basic and acidic residues" evidence="1">
    <location>
        <begin position="123"/>
        <end position="134"/>
    </location>
</feature>
<feature type="compositionally biased region" description="Polar residues" evidence="1">
    <location>
        <begin position="101"/>
        <end position="112"/>
    </location>
</feature>
<accession>A0A6S7I3T2</accession>
<dbReference type="EMBL" id="CACRXK020007227">
    <property type="protein sequence ID" value="CAB4011667.1"/>
    <property type="molecule type" value="Genomic_DNA"/>
</dbReference>
<protein>
    <submittedName>
        <fullName evidence="2">Uncharacterized protein</fullName>
    </submittedName>
</protein>
<keyword evidence="3" id="KW-1185">Reference proteome</keyword>
<proteinExistence type="predicted"/>
<organism evidence="2 3">
    <name type="scientific">Paramuricea clavata</name>
    <name type="common">Red gorgonian</name>
    <name type="synonym">Violescent sea-whip</name>
    <dbReference type="NCBI Taxonomy" id="317549"/>
    <lineage>
        <taxon>Eukaryota</taxon>
        <taxon>Metazoa</taxon>
        <taxon>Cnidaria</taxon>
        <taxon>Anthozoa</taxon>
        <taxon>Octocorallia</taxon>
        <taxon>Malacalcyonacea</taxon>
        <taxon>Plexauridae</taxon>
        <taxon>Paramuricea</taxon>
    </lineage>
</organism>
<evidence type="ECO:0000256" key="1">
    <source>
        <dbReference type="SAM" id="MobiDB-lite"/>
    </source>
</evidence>
<feature type="region of interest" description="Disordered" evidence="1">
    <location>
        <begin position="88"/>
        <end position="194"/>
    </location>
</feature>
<sequence length="194" mass="22320">MCPVSTEQSDFVYRQKEADDFLKKRSLEYKKNQEKDKICSVVLGDADNDSTKHIKPVSMSVKDYQLPPIELLRQRKIYRRPTPEYNYIMLDKSSPDKCQKTTDTPETLSSRSAETKAQLAAQKQEKRPRDDHRTHFTFGSDIQRYPNSEQHDQFVGKAPMDPAYPSAGKSSKREDNCQGRCFRNSTSAIVSDES</sequence>
<evidence type="ECO:0000313" key="2">
    <source>
        <dbReference type="EMBL" id="CAB4011667.1"/>
    </source>
</evidence>
<evidence type="ECO:0000313" key="3">
    <source>
        <dbReference type="Proteomes" id="UP001152795"/>
    </source>
</evidence>
<reference evidence="2" key="1">
    <citation type="submission" date="2020-04" db="EMBL/GenBank/DDBJ databases">
        <authorList>
            <person name="Alioto T."/>
            <person name="Alioto T."/>
            <person name="Gomez Garrido J."/>
        </authorList>
    </citation>
    <scope>NUCLEOTIDE SEQUENCE</scope>
    <source>
        <strain evidence="2">A484AB</strain>
    </source>
</reference>
<feature type="compositionally biased region" description="Polar residues" evidence="1">
    <location>
        <begin position="183"/>
        <end position="194"/>
    </location>
</feature>
<comment type="caution">
    <text evidence="2">The sequence shown here is derived from an EMBL/GenBank/DDBJ whole genome shotgun (WGS) entry which is preliminary data.</text>
</comment>
<dbReference type="AlphaFoldDB" id="A0A6S7I3T2"/>